<dbReference type="Proteomes" id="UP001381003">
    <property type="component" value="Chromosome"/>
</dbReference>
<dbReference type="RefSeq" id="WP_068325743.1">
    <property type="nucleotide sequence ID" value="NZ_CP104874.1"/>
</dbReference>
<name>A0ABZ2FEL5_9MICO</name>
<dbReference type="SUPFAM" id="SSF47413">
    <property type="entry name" value="lambda repressor-like DNA-binding domains"/>
    <property type="match status" value="1"/>
</dbReference>
<evidence type="ECO:0000313" key="2">
    <source>
        <dbReference type="EMBL" id="WWF05773.1"/>
    </source>
</evidence>
<dbReference type="InterPro" id="IPR010982">
    <property type="entry name" value="Lambda_DNA-bd_dom_sf"/>
</dbReference>
<keyword evidence="3" id="KW-1185">Reference proteome</keyword>
<protein>
    <submittedName>
        <fullName evidence="2">Helix-turn-helix domain-containing protein</fullName>
    </submittedName>
</protein>
<proteinExistence type="predicted"/>
<dbReference type="EMBL" id="CP104874">
    <property type="protein sequence ID" value="WWF05773.1"/>
    <property type="molecule type" value="Genomic_DNA"/>
</dbReference>
<reference evidence="2 3" key="1">
    <citation type="submission" date="2022-09" db="EMBL/GenBank/DDBJ databases">
        <title>Complete genome sequence of Janibacter terrae strain COS04-44, PCL-degrading bacteria isolated from oil spilled coast.</title>
        <authorList>
            <person name="Park H."/>
            <person name="Kim J.Y."/>
            <person name="An S.H."/>
            <person name="Lee C.M."/>
            <person name="Weon H.-Y."/>
        </authorList>
    </citation>
    <scope>NUCLEOTIDE SEQUENCE [LARGE SCALE GENOMIC DNA]</scope>
    <source>
        <strain evidence="2 3">COS04-44</strain>
    </source>
</reference>
<dbReference type="CDD" id="cd00093">
    <property type="entry name" value="HTH_XRE"/>
    <property type="match status" value="1"/>
</dbReference>
<dbReference type="InterPro" id="IPR001387">
    <property type="entry name" value="Cro/C1-type_HTH"/>
</dbReference>
<organism evidence="2 3">
    <name type="scientific">Janibacter terrae</name>
    <dbReference type="NCBI Taxonomy" id="103817"/>
    <lineage>
        <taxon>Bacteria</taxon>
        <taxon>Bacillati</taxon>
        <taxon>Actinomycetota</taxon>
        <taxon>Actinomycetes</taxon>
        <taxon>Micrococcales</taxon>
        <taxon>Intrasporangiaceae</taxon>
        <taxon>Janibacter</taxon>
    </lineage>
</organism>
<dbReference type="Gene3D" id="1.10.260.40">
    <property type="entry name" value="lambda repressor-like DNA-binding domains"/>
    <property type="match status" value="1"/>
</dbReference>
<evidence type="ECO:0000256" key="1">
    <source>
        <dbReference type="SAM" id="MobiDB-lite"/>
    </source>
</evidence>
<accession>A0ABZ2FEL5</accession>
<feature type="region of interest" description="Disordered" evidence="1">
    <location>
        <begin position="171"/>
        <end position="208"/>
    </location>
</feature>
<evidence type="ECO:0000313" key="3">
    <source>
        <dbReference type="Proteomes" id="UP001381003"/>
    </source>
</evidence>
<gene>
    <name evidence="2" type="ORF">N5P18_02540</name>
</gene>
<sequence>MDEERHDDPLIIDDSGDQVICPVPCATCDELGPGGCEDCLDCLLWPELPPPRDRSYPDLPGRTSPLRTQALQARRTALDIGARIGLVSRRHRRLERLSQRALADALGWSQPSLNRAERHGASLSVHKIESLLRHAGFRLAIVPVGTDTEPGHGEDPDETWGTVELLARDARGRRLPPHGEVTWNSESDRGLVPGDVEQEPEWTWRRPR</sequence>